<dbReference type="Gene3D" id="3.40.50.300">
    <property type="entry name" value="P-loop containing nucleotide triphosphate hydrolases"/>
    <property type="match status" value="1"/>
</dbReference>
<organism evidence="2 3">
    <name type="scientific">Yasminevirus sp. GU-2018</name>
    <dbReference type="NCBI Taxonomy" id="2420051"/>
    <lineage>
        <taxon>Viruses</taxon>
        <taxon>Varidnaviria</taxon>
        <taxon>Bamfordvirae</taxon>
        <taxon>Nucleocytoviricota</taxon>
        <taxon>Megaviricetes</taxon>
        <taxon>Imitervirales</taxon>
        <taxon>Mimiviridae</taxon>
        <taxon>Klosneuvirinae</taxon>
        <taxon>Yasminevirus</taxon>
        <taxon>Yasminevirus saudimassiliense</taxon>
    </lineage>
</organism>
<evidence type="ECO:0000256" key="1">
    <source>
        <dbReference type="SAM" id="MobiDB-lite"/>
    </source>
</evidence>
<proteinExistence type="predicted"/>
<feature type="compositionally biased region" description="Polar residues" evidence="1">
    <location>
        <begin position="420"/>
        <end position="452"/>
    </location>
</feature>
<sequence length="487" mass="54749">MFRVNVESHRGSLRDSFMNKRPNMSRDEHSAQGSDVSDQFEMSDDSEEVVAHDVKSRFKRQKMNQMEVSKRFGNSETDSQKGCMTSYIYSGIVSDLTNLKKLSSNFTMKLHTTLRKATDEITSLGPQIVVFGQRGCGKTTLLQKLFNLPGTPGEETIIPVEFRFSPGNYCAEMIKIIFDSKSKPTDPSIVFQAKTFPCTTELPFRVVFDQALAYLKENYYPSDEQCETKIVCNLYGENCFSVVDLPGVGLSSTSLSTQSATATSDCCQYYTSPPSTYMNAKNTLVLHVVRADVDARLDLSLKLAQDCNLQFKNVVTVLTHADKLQFSRDKAVRISGLHDSMKERTVLVSNTDKQTISDSSFMYQNYGTKGKSIMFGENAIHREISIFVERYLPTITKSVSESLDAVRLCMWSEMSGTISDKVSHQESSQDGTFRTGLHSQEQTQAQPRSAISNEKEWASVSRRWETFNILTNQCAKIMELVEVASQL</sequence>
<feature type="compositionally biased region" description="Basic and acidic residues" evidence="1">
    <location>
        <begin position="1"/>
        <end position="13"/>
    </location>
</feature>
<dbReference type="InterPro" id="IPR027417">
    <property type="entry name" value="P-loop_NTPase"/>
</dbReference>
<evidence type="ECO:0000313" key="3">
    <source>
        <dbReference type="Proteomes" id="UP000594342"/>
    </source>
</evidence>
<reference evidence="2 3" key="1">
    <citation type="submission" date="2018-10" db="EMBL/GenBank/DDBJ databases">
        <authorList>
            <consortium name="IHU Genomes"/>
        </authorList>
    </citation>
    <scope>NUCLEOTIDE SEQUENCE [LARGE SCALE GENOMIC DNA]</scope>
    <source>
        <strain evidence="2 3">A1</strain>
    </source>
</reference>
<comment type="caution">
    <text evidence="2">The sequence shown here is derived from an EMBL/GenBank/DDBJ whole genome shotgun (WGS) entry which is preliminary data.</text>
</comment>
<dbReference type="SUPFAM" id="SSF52540">
    <property type="entry name" value="P-loop containing nucleoside triphosphate hydrolases"/>
    <property type="match status" value="1"/>
</dbReference>
<dbReference type="EMBL" id="UPSH01000001">
    <property type="protein sequence ID" value="VBB18096.1"/>
    <property type="molecule type" value="Genomic_DNA"/>
</dbReference>
<feature type="region of interest" description="Disordered" evidence="1">
    <location>
        <begin position="420"/>
        <end position="454"/>
    </location>
</feature>
<feature type="region of interest" description="Disordered" evidence="1">
    <location>
        <begin position="1"/>
        <end position="45"/>
    </location>
</feature>
<dbReference type="Proteomes" id="UP000594342">
    <property type="component" value="Unassembled WGS sequence"/>
</dbReference>
<name>A0A5K0UAH8_9VIRU</name>
<gene>
    <name evidence="2" type="ORF">YASMINEVIRUS_559</name>
</gene>
<evidence type="ECO:0000313" key="2">
    <source>
        <dbReference type="EMBL" id="VBB18096.1"/>
    </source>
</evidence>
<protein>
    <submittedName>
        <fullName evidence="2">Dynamin-1-like protein</fullName>
    </submittedName>
</protein>
<accession>A0A5K0UAH8</accession>
<keyword evidence="3" id="KW-1185">Reference proteome</keyword>